<evidence type="ECO:0000256" key="1">
    <source>
        <dbReference type="SAM" id="SignalP"/>
    </source>
</evidence>
<dbReference type="OrthoDB" id="70316at2759"/>
<gene>
    <name evidence="2" type="ORF">P168DRAFT_315377</name>
</gene>
<proteinExistence type="predicted"/>
<dbReference type="VEuPathDB" id="FungiDB:P168DRAFT_315377"/>
<keyword evidence="1" id="KW-0732">Signal</keyword>
<feature type="signal peptide" evidence="1">
    <location>
        <begin position="1"/>
        <end position="22"/>
    </location>
</feature>
<name>A0A2I1DHM7_ASPC2</name>
<keyword evidence="3" id="KW-1185">Reference proteome</keyword>
<dbReference type="GeneID" id="36547422"/>
<dbReference type="EMBL" id="MSFM01000001">
    <property type="protein sequence ID" value="PKY09369.1"/>
    <property type="molecule type" value="Genomic_DNA"/>
</dbReference>
<dbReference type="AlphaFoldDB" id="A0A2I1DHM7"/>
<accession>A0A2I1DHM7</accession>
<feature type="chain" id="PRO_5014130847" evidence="1">
    <location>
        <begin position="23"/>
        <end position="186"/>
    </location>
</feature>
<dbReference type="Proteomes" id="UP000234254">
    <property type="component" value="Unassembled WGS sequence"/>
</dbReference>
<organism evidence="2 3">
    <name type="scientific">Aspergillus campestris (strain IBT 28561)</name>
    <dbReference type="NCBI Taxonomy" id="1392248"/>
    <lineage>
        <taxon>Eukaryota</taxon>
        <taxon>Fungi</taxon>
        <taxon>Dikarya</taxon>
        <taxon>Ascomycota</taxon>
        <taxon>Pezizomycotina</taxon>
        <taxon>Eurotiomycetes</taxon>
        <taxon>Eurotiomycetidae</taxon>
        <taxon>Eurotiales</taxon>
        <taxon>Aspergillaceae</taxon>
        <taxon>Aspergillus</taxon>
        <taxon>Aspergillus subgen. Circumdati</taxon>
    </lineage>
</organism>
<comment type="caution">
    <text evidence="2">The sequence shown here is derived from an EMBL/GenBank/DDBJ whole genome shotgun (WGS) entry which is preliminary data.</text>
</comment>
<reference evidence="2" key="1">
    <citation type="submission" date="2016-12" db="EMBL/GenBank/DDBJ databases">
        <title>The genomes of Aspergillus section Nigri reveals drivers in fungal speciation.</title>
        <authorList>
            <consortium name="DOE Joint Genome Institute"/>
            <person name="Vesth T.C."/>
            <person name="Nybo J."/>
            <person name="Theobald S."/>
            <person name="Brandl J."/>
            <person name="Frisvad J.C."/>
            <person name="Nielsen K.F."/>
            <person name="Lyhne E.K."/>
            <person name="Kogle M.E."/>
            <person name="Kuo A."/>
            <person name="Riley R."/>
            <person name="Clum A."/>
            <person name="Nolan M."/>
            <person name="Lipzen A."/>
            <person name="Salamov A."/>
            <person name="Henrissat B."/>
            <person name="Wiebenga A."/>
            <person name="De vries R.P."/>
            <person name="Grigoriev I.V."/>
            <person name="Mortensen U.H."/>
            <person name="Andersen M.R."/>
            <person name="Baker S.E."/>
        </authorList>
    </citation>
    <scope>NUCLEOTIDE SEQUENCE</scope>
    <source>
        <strain evidence="2">IBT 28561</strain>
    </source>
</reference>
<sequence length="186" mass="20583">MRLQYTPLSLLPLLPLLSLATAQPATTETPTPTATATLEPSWSWIRAVETPYYHSYLQSQPTQAAGAAHLAKNTNAGQFNVIDGQLVYNTGADKKPLYMNVEPRADDEQRKLQTWFNATKNEYGAFAFQGDALTWEADDFERPNTAAWYVCQEDKVFVNTGAYLDKTPEGCSDQTIHSYGGPVADV</sequence>
<evidence type="ECO:0000313" key="2">
    <source>
        <dbReference type="EMBL" id="PKY09369.1"/>
    </source>
</evidence>
<dbReference type="RefSeq" id="XP_024697963.1">
    <property type="nucleotide sequence ID" value="XM_024839898.1"/>
</dbReference>
<protein>
    <submittedName>
        <fullName evidence="2">Uncharacterized protein</fullName>
    </submittedName>
</protein>
<evidence type="ECO:0000313" key="3">
    <source>
        <dbReference type="Proteomes" id="UP000234254"/>
    </source>
</evidence>